<reference evidence="1" key="1">
    <citation type="submission" date="2020-10" db="EMBL/GenBank/DDBJ databases">
        <authorList>
            <person name="Gilroy R."/>
        </authorList>
    </citation>
    <scope>NUCLEOTIDE SEQUENCE</scope>
    <source>
        <strain evidence="1">CHK152-2871</strain>
    </source>
</reference>
<sequence length="148" mass="15393">MNVKLSTMAYGTNLALGKGSLGNRIDYATEQTKNAVGGGLKSAAAGTAVAGTTLVAMNSKTVNNVVDKLVDVVKNSDKFKELAPKAGEFLKDVADGIKSLPTSTKIIAGAGIVLAGIVGRFIDTQTAFKSGQIDQKYTDKAQLEEILE</sequence>
<gene>
    <name evidence="1" type="ORF">IAA86_05810</name>
</gene>
<proteinExistence type="predicted"/>
<name>A0A9D1FJU5_9BACT</name>
<dbReference type="AlphaFoldDB" id="A0A9D1FJU5"/>
<evidence type="ECO:0000313" key="2">
    <source>
        <dbReference type="Proteomes" id="UP000886865"/>
    </source>
</evidence>
<dbReference type="Proteomes" id="UP000886865">
    <property type="component" value="Unassembled WGS sequence"/>
</dbReference>
<protein>
    <submittedName>
        <fullName evidence="1">Uncharacterized protein</fullName>
    </submittedName>
</protein>
<comment type="caution">
    <text evidence="1">The sequence shown here is derived from an EMBL/GenBank/DDBJ whole genome shotgun (WGS) entry which is preliminary data.</text>
</comment>
<evidence type="ECO:0000313" key="1">
    <source>
        <dbReference type="EMBL" id="HIS74515.1"/>
    </source>
</evidence>
<organism evidence="1 2">
    <name type="scientific">Candidatus Galligastranaerophilus intestinavium</name>
    <dbReference type="NCBI Taxonomy" id="2840836"/>
    <lineage>
        <taxon>Bacteria</taxon>
        <taxon>Candidatus Galligastranaerophilus</taxon>
    </lineage>
</organism>
<reference evidence="1" key="2">
    <citation type="journal article" date="2021" name="PeerJ">
        <title>Extensive microbial diversity within the chicken gut microbiome revealed by metagenomics and culture.</title>
        <authorList>
            <person name="Gilroy R."/>
            <person name="Ravi A."/>
            <person name="Getino M."/>
            <person name="Pursley I."/>
            <person name="Horton D.L."/>
            <person name="Alikhan N.F."/>
            <person name="Baker D."/>
            <person name="Gharbi K."/>
            <person name="Hall N."/>
            <person name="Watson M."/>
            <person name="Adriaenssens E.M."/>
            <person name="Foster-Nyarko E."/>
            <person name="Jarju S."/>
            <person name="Secka A."/>
            <person name="Antonio M."/>
            <person name="Oren A."/>
            <person name="Chaudhuri R.R."/>
            <person name="La Ragione R."/>
            <person name="Hildebrand F."/>
            <person name="Pallen M.J."/>
        </authorList>
    </citation>
    <scope>NUCLEOTIDE SEQUENCE</scope>
    <source>
        <strain evidence="1">CHK152-2871</strain>
    </source>
</reference>
<accession>A0A9D1FJU5</accession>
<dbReference type="EMBL" id="DVJQ01000049">
    <property type="protein sequence ID" value="HIS74515.1"/>
    <property type="molecule type" value="Genomic_DNA"/>
</dbReference>